<dbReference type="Proteomes" id="UP001165082">
    <property type="component" value="Unassembled WGS sequence"/>
</dbReference>
<evidence type="ECO:0000313" key="3">
    <source>
        <dbReference type="Proteomes" id="UP001165082"/>
    </source>
</evidence>
<organism evidence="2 3">
    <name type="scientific">Triparma retinervis</name>
    <dbReference type="NCBI Taxonomy" id="2557542"/>
    <lineage>
        <taxon>Eukaryota</taxon>
        <taxon>Sar</taxon>
        <taxon>Stramenopiles</taxon>
        <taxon>Ochrophyta</taxon>
        <taxon>Bolidophyceae</taxon>
        <taxon>Parmales</taxon>
        <taxon>Triparmaceae</taxon>
        <taxon>Triparma</taxon>
    </lineage>
</organism>
<feature type="domain" description="C2CD3 N-terminal C2" evidence="1">
    <location>
        <begin position="5"/>
        <end position="126"/>
    </location>
</feature>
<evidence type="ECO:0000259" key="1">
    <source>
        <dbReference type="Pfam" id="PF25339"/>
    </source>
</evidence>
<gene>
    <name evidence="2" type="ORF">TrRE_jg8742</name>
</gene>
<protein>
    <recommendedName>
        <fullName evidence="1">C2CD3 N-terminal C2 domain-containing protein</fullName>
    </recommendedName>
</protein>
<dbReference type="InterPro" id="IPR057537">
    <property type="entry name" value="C2_C2CD3_N"/>
</dbReference>
<dbReference type="Pfam" id="PF25339">
    <property type="entry name" value="C2_C2CD3_N"/>
    <property type="match status" value="1"/>
</dbReference>
<dbReference type="AlphaFoldDB" id="A0A9W7A027"/>
<proteinExistence type="predicted"/>
<keyword evidence="3" id="KW-1185">Reference proteome</keyword>
<evidence type="ECO:0000313" key="2">
    <source>
        <dbReference type="EMBL" id="GMH61561.1"/>
    </source>
</evidence>
<name>A0A9W7A027_9STRA</name>
<dbReference type="EMBL" id="BRXZ01002413">
    <property type="protein sequence ID" value="GMH61561.1"/>
    <property type="molecule type" value="Genomic_DNA"/>
</dbReference>
<comment type="caution">
    <text evidence="2">The sequence shown here is derived from an EMBL/GenBank/DDBJ whole genome shotgun (WGS) entry which is preliminary data.</text>
</comment>
<accession>A0A9W7A027</accession>
<reference evidence="2" key="1">
    <citation type="submission" date="2022-07" db="EMBL/GenBank/DDBJ databases">
        <title>Genome analysis of Parmales, a sister group of diatoms, reveals the evolutionary specialization of diatoms from phago-mixotrophs to photoautotrophs.</title>
        <authorList>
            <person name="Ban H."/>
            <person name="Sato S."/>
            <person name="Yoshikawa S."/>
            <person name="Kazumasa Y."/>
            <person name="Nakamura Y."/>
            <person name="Ichinomiya M."/>
            <person name="Saitoh K."/>
            <person name="Sato N."/>
            <person name="Blanc-Mathieu R."/>
            <person name="Endo H."/>
            <person name="Kuwata A."/>
            <person name="Ogata H."/>
        </authorList>
    </citation>
    <scope>NUCLEOTIDE SEQUENCE</scope>
</reference>
<sequence length="250" mass="26650">MISTTSLPPRVDQLPGPKPKMLGSVTIKVTSLRWLTKSPPPVPLAYVTLQWWGDNLSDPTTFQPAVHALGKVSHPAGEVECTFPILAADLKMGAKMMSNYLRDMGHLALTVYEGRHPCLSGSNIPIAELNASVVFELGPHGDTPNSRVPSRLITRMPGSMSKEIDSPATRAPLTRPNLADAVTEAGGTVVTSFQLKEAIAHADEGAEELRTWPEKNGGQSYRPPEGEGVKVVGGAIGMEVGGTKIGIKTR</sequence>